<dbReference type="OrthoDB" id="9991952at2"/>
<comment type="caution">
    <text evidence="1">The sequence shown here is derived from an EMBL/GenBank/DDBJ whole genome shotgun (WGS) entry which is preliminary data.</text>
</comment>
<accession>A0A317EQ21</accession>
<proteinExistence type="predicted"/>
<protein>
    <submittedName>
        <fullName evidence="1">Uncharacterized protein</fullName>
    </submittedName>
</protein>
<organism evidence="1 2">
    <name type="scientific">Pedobacter yonginense</name>
    <dbReference type="NCBI Taxonomy" id="651869"/>
    <lineage>
        <taxon>Bacteria</taxon>
        <taxon>Pseudomonadati</taxon>
        <taxon>Bacteroidota</taxon>
        <taxon>Sphingobacteriia</taxon>
        <taxon>Sphingobacteriales</taxon>
        <taxon>Sphingobacteriaceae</taxon>
        <taxon>Pedobacter</taxon>
    </lineage>
</organism>
<evidence type="ECO:0000313" key="2">
    <source>
        <dbReference type="Proteomes" id="UP000245379"/>
    </source>
</evidence>
<evidence type="ECO:0000313" key="1">
    <source>
        <dbReference type="EMBL" id="PWS27386.1"/>
    </source>
</evidence>
<sequence>MPVIIVNNNQDFNIDNLEDSLKNDVDEMLSAYQTGWSERGIDDRKQFELRLKTNIANTINYIKEVISQFRKLELRVNGAFIKLERPNALSVILTVPIATFLDDKLLQVYSITHSIEKQSRSDDYRISFSITYNDGGLNNDALLADGFFGLMKPVANG</sequence>
<dbReference type="AlphaFoldDB" id="A0A317EQ21"/>
<reference evidence="1 2" key="1">
    <citation type="submission" date="2018-05" db="EMBL/GenBank/DDBJ databases">
        <title>Pedobacter paludis sp. nov., isolated from wetland soil.</title>
        <authorList>
            <person name="Zhang Y."/>
            <person name="Wang G."/>
        </authorList>
    </citation>
    <scope>NUCLEOTIDE SEQUENCE [LARGE SCALE GENOMIC DNA]</scope>
    <source>
        <strain evidence="1 2">KCTC22721</strain>
    </source>
</reference>
<dbReference type="Proteomes" id="UP000245379">
    <property type="component" value="Unassembled WGS sequence"/>
</dbReference>
<gene>
    <name evidence="1" type="ORF">DHW03_07155</name>
</gene>
<name>A0A317EQ21_9SPHI</name>
<keyword evidence="2" id="KW-1185">Reference proteome</keyword>
<dbReference type="EMBL" id="QGNZ01000002">
    <property type="protein sequence ID" value="PWS27386.1"/>
    <property type="molecule type" value="Genomic_DNA"/>
</dbReference>